<evidence type="ECO:0000313" key="10">
    <source>
        <dbReference type="Proteomes" id="UP000285430"/>
    </source>
</evidence>
<proteinExistence type="inferred from homology"/>
<dbReference type="EMBL" id="QUTH01002678">
    <property type="protein sequence ID" value="RHZ24494.1"/>
    <property type="molecule type" value="Genomic_DNA"/>
</dbReference>
<dbReference type="PANTHER" id="PTHR11705:SF143">
    <property type="entry name" value="SLL0236 PROTEIN"/>
    <property type="match status" value="1"/>
</dbReference>
<evidence type="ECO:0000256" key="7">
    <source>
        <dbReference type="PROSITE-ProRule" id="PRU01379"/>
    </source>
</evidence>
<dbReference type="GO" id="GO:0004181">
    <property type="term" value="F:metallocarboxypeptidase activity"/>
    <property type="evidence" value="ECO:0007669"/>
    <property type="project" value="InterPro"/>
</dbReference>
<evidence type="ECO:0000313" key="9">
    <source>
        <dbReference type="EMBL" id="RHZ24494.1"/>
    </source>
</evidence>
<organism evidence="9 10">
    <name type="scientific">Aphanomyces astaci</name>
    <name type="common">Crayfish plague agent</name>
    <dbReference type="NCBI Taxonomy" id="112090"/>
    <lineage>
        <taxon>Eukaryota</taxon>
        <taxon>Sar</taxon>
        <taxon>Stramenopiles</taxon>
        <taxon>Oomycota</taxon>
        <taxon>Saprolegniomycetes</taxon>
        <taxon>Saprolegniales</taxon>
        <taxon>Verrucalvaceae</taxon>
        <taxon>Aphanomyces</taxon>
    </lineage>
</organism>
<keyword evidence="4" id="KW-0378">Hydrolase</keyword>
<evidence type="ECO:0000256" key="6">
    <source>
        <dbReference type="ARBA" id="ARBA00023049"/>
    </source>
</evidence>
<keyword evidence="3" id="KW-0645">Protease</keyword>
<dbReference type="GO" id="GO:0008270">
    <property type="term" value="F:zinc ion binding"/>
    <property type="evidence" value="ECO:0007669"/>
    <property type="project" value="InterPro"/>
</dbReference>
<comment type="caution">
    <text evidence="7">Lacks conserved residue(s) required for the propagation of feature annotation.</text>
</comment>
<comment type="cofactor">
    <cofactor evidence="1">
        <name>Zn(2+)</name>
        <dbReference type="ChEBI" id="CHEBI:29105"/>
    </cofactor>
</comment>
<dbReference type="PANTHER" id="PTHR11705">
    <property type="entry name" value="PROTEASE FAMILY M14 CARBOXYPEPTIDASE A,B"/>
    <property type="match status" value="1"/>
</dbReference>
<accession>A0A3R7BVA1</accession>
<evidence type="ECO:0000256" key="1">
    <source>
        <dbReference type="ARBA" id="ARBA00001947"/>
    </source>
</evidence>
<protein>
    <recommendedName>
        <fullName evidence="8">Peptidase M14 domain-containing protein</fullName>
    </recommendedName>
</protein>
<dbReference type="VEuPathDB" id="FungiDB:H257_05191"/>
<dbReference type="GO" id="GO:0005615">
    <property type="term" value="C:extracellular space"/>
    <property type="evidence" value="ECO:0007669"/>
    <property type="project" value="TreeGrafter"/>
</dbReference>
<feature type="domain" description="Peptidase M14" evidence="8">
    <location>
        <begin position="1"/>
        <end position="230"/>
    </location>
</feature>
<comment type="caution">
    <text evidence="9">The sequence shown here is derived from an EMBL/GenBank/DDBJ whole genome shotgun (WGS) entry which is preliminary data.</text>
</comment>
<name>A0A3R7BVA1_APHAT</name>
<dbReference type="Pfam" id="PF00246">
    <property type="entry name" value="Peptidase_M14"/>
    <property type="match status" value="1"/>
</dbReference>
<dbReference type="InterPro" id="IPR000834">
    <property type="entry name" value="Peptidase_M14"/>
</dbReference>
<evidence type="ECO:0000256" key="4">
    <source>
        <dbReference type="ARBA" id="ARBA00022801"/>
    </source>
</evidence>
<evidence type="ECO:0000256" key="2">
    <source>
        <dbReference type="ARBA" id="ARBA00005988"/>
    </source>
</evidence>
<gene>
    <name evidence="9" type="ORF">DYB37_013536</name>
</gene>
<dbReference type="VEuPathDB" id="FungiDB:H257_14285"/>
<keyword evidence="5" id="KW-0862">Zinc</keyword>
<dbReference type="Gene3D" id="3.40.630.10">
    <property type="entry name" value="Zn peptidases"/>
    <property type="match status" value="1"/>
</dbReference>
<comment type="similarity">
    <text evidence="2 7">Belongs to the peptidase M14 family.</text>
</comment>
<dbReference type="SUPFAM" id="SSF53187">
    <property type="entry name" value="Zn-dependent exopeptidases"/>
    <property type="match status" value="1"/>
</dbReference>
<dbReference type="AlphaFoldDB" id="A0A3R7BVA1"/>
<dbReference type="PROSITE" id="PS52035">
    <property type="entry name" value="PEPTIDASE_M14"/>
    <property type="match status" value="1"/>
</dbReference>
<evidence type="ECO:0000256" key="3">
    <source>
        <dbReference type="ARBA" id="ARBA00022670"/>
    </source>
</evidence>
<dbReference type="GO" id="GO:0006508">
    <property type="term" value="P:proteolysis"/>
    <property type="evidence" value="ECO:0007669"/>
    <property type="project" value="UniProtKB-KW"/>
</dbReference>
<feature type="non-terminal residue" evidence="9">
    <location>
        <position position="1"/>
    </location>
</feature>
<keyword evidence="6" id="KW-0482">Metalloprotease</keyword>
<reference evidence="9 10" key="1">
    <citation type="submission" date="2018-08" db="EMBL/GenBank/DDBJ databases">
        <title>Aphanomyces genome sequencing and annotation.</title>
        <authorList>
            <person name="Minardi D."/>
            <person name="Oidtmann B."/>
            <person name="Van Der Giezen M."/>
            <person name="Studholme D.J."/>
        </authorList>
    </citation>
    <scope>NUCLEOTIDE SEQUENCE [LARGE SCALE GENOMIC DNA]</scope>
    <source>
        <strain evidence="9 10">Da</strain>
    </source>
</reference>
<sequence length="230" mass="26161">LEQQIPWLFPHVGAIFEYVDALVAQKPTLFKNEAISTTVQGKIIYAYKLTSGASKPRWLYYQSLLHAREWIAGSSNLFALSSILDDIANKKYTAANKYNLYFVPIVNIDGYDISWKNDKRLQRRNANEDDLNHNWPTPSKRNKYCNGESRSSIDLPLRRAMSSAPFSDTHLVTIWHMFSDLGEHEAWSLIHALALPAQLHLVESFARLGENGRQDIVAQSLASERDAALK</sequence>
<dbReference type="Proteomes" id="UP000285430">
    <property type="component" value="Unassembled WGS sequence"/>
</dbReference>
<evidence type="ECO:0000256" key="5">
    <source>
        <dbReference type="ARBA" id="ARBA00022833"/>
    </source>
</evidence>
<evidence type="ECO:0000259" key="8">
    <source>
        <dbReference type="PROSITE" id="PS52035"/>
    </source>
</evidence>